<proteinExistence type="inferred from homology"/>
<evidence type="ECO:0000313" key="5">
    <source>
        <dbReference type="Proteomes" id="UP000235619"/>
    </source>
</evidence>
<gene>
    <name evidence="4" type="ORF">C0169_06995</name>
</gene>
<dbReference type="PANTHER" id="PTHR11851:SF49">
    <property type="entry name" value="MITOCHONDRIAL-PROCESSING PEPTIDASE SUBUNIT ALPHA"/>
    <property type="match status" value="1"/>
</dbReference>
<dbReference type="InterPro" id="IPR011249">
    <property type="entry name" value="Metalloenz_LuxS/M16"/>
</dbReference>
<sequence>MNVKAQNLSSLIVKVKEKKLPNGFTVLFYPYERGDVVTVKLCVKVGSAYERDSEAGITHLIEHMIFKGTETKK</sequence>
<evidence type="ECO:0000313" key="4">
    <source>
        <dbReference type="EMBL" id="PMP94104.1"/>
    </source>
</evidence>
<dbReference type="InterPro" id="IPR011765">
    <property type="entry name" value="Pept_M16_N"/>
</dbReference>
<dbReference type="PANTHER" id="PTHR11851">
    <property type="entry name" value="METALLOPROTEASE"/>
    <property type="match status" value="1"/>
</dbReference>
<reference evidence="4 5" key="1">
    <citation type="submission" date="2018-01" db="EMBL/GenBank/DDBJ databases">
        <title>Metagenomic assembled genomes from two thermal pools in the Uzon Caldera, Kamchatka, Russia.</title>
        <authorList>
            <person name="Wilkins L."/>
            <person name="Ettinger C."/>
        </authorList>
    </citation>
    <scope>NUCLEOTIDE SEQUENCE [LARGE SCALE GENOMIC DNA]</scope>
    <source>
        <strain evidence="4">ARK-04</strain>
    </source>
</reference>
<name>A0A2N7Q7J5_9BACT</name>
<dbReference type="EMBL" id="PNJD01000424">
    <property type="protein sequence ID" value="PMP94104.1"/>
    <property type="molecule type" value="Genomic_DNA"/>
</dbReference>
<organism evidence="4 5">
    <name type="scientific">Thermodesulfobacterium geofontis</name>
    <dbReference type="NCBI Taxonomy" id="1295609"/>
    <lineage>
        <taxon>Bacteria</taxon>
        <taxon>Pseudomonadati</taxon>
        <taxon>Thermodesulfobacteriota</taxon>
        <taxon>Thermodesulfobacteria</taxon>
        <taxon>Thermodesulfobacteriales</taxon>
        <taxon>Thermodesulfobacteriaceae</taxon>
        <taxon>Thermodesulfobacterium</taxon>
    </lineage>
</organism>
<dbReference type="PROSITE" id="PS00143">
    <property type="entry name" value="INSULINASE"/>
    <property type="match status" value="1"/>
</dbReference>
<evidence type="ECO:0000256" key="2">
    <source>
        <dbReference type="ARBA" id="ARBA00007261"/>
    </source>
</evidence>
<dbReference type="InterPro" id="IPR001431">
    <property type="entry name" value="Pept_M16_Zn_BS"/>
</dbReference>
<dbReference type="Pfam" id="PF00675">
    <property type="entry name" value="Peptidase_M16"/>
    <property type="match status" value="1"/>
</dbReference>
<dbReference type="InterPro" id="IPR050361">
    <property type="entry name" value="MPP/UQCRC_Complex"/>
</dbReference>
<evidence type="ECO:0000256" key="1">
    <source>
        <dbReference type="ARBA" id="ARBA00001947"/>
    </source>
</evidence>
<comment type="similarity">
    <text evidence="2">Belongs to the peptidase M16 family.</text>
</comment>
<dbReference type="Proteomes" id="UP000235619">
    <property type="component" value="Unassembled WGS sequence"/>
</dbReference>
<comment type="cofactor">
    <cofactor evidence="1">
        <name>Zn(2+)</name>
        <dbReference type="ChEBI" id="CHEBI:29105"/>
    </cofactor>
</comment>
<feature type="non-terminal residue" evidence="4">
    <location>
        <position position="73"/>
    </location>
</feature>
<feature type="domain" description="Peptidase M16 N-terminal" evidence="3">
    <location>
        <begin position="33"/>
        <end position="72"/>
    </location>
</feature>
<dbReference type="GO" id="GO:0006508">
    <property type="term" value="P:proteolysis"/>
    <property type="evidence" value="ECO:0007669"/>
    <property type="project" value="InterPro"/>
</dbReference>
<protein>
    <recommendedName>
        <fullName evidence="3">Peptidase M16 N-terminal domain-containing protein</fullName>
    </recommendedName>
</protein>
<comment type="caution">
    <text evidence="4">The sequence shown here is derived from an EMBL/GenBank/DDBJ whole genome shotgun (WGS) entry which is preliminary data.</text>
</comment>
<dbReference type="GO" id="GO:0004222">
    <property type="term" value="F:metalloendopeptidase activity"/>
    <property type="evidence" value="ECO:0007669"/>
    <property type="project" value="InterPro"/>
</dbReference>
<dbReference type="GO" id="GO:0046872">
    <property type="term" value="F:metal ion binding"/>
    <property type="evidence" value="ECO:0007669"/>
    <property type="project" value="InterPro"/>
</dbReference>
<dbReference type="AlphaFoldDB" id="A0A2N7Q7J5"/>
<dbReference type="SUPFAM" id="SSF63411">
    <property type="entry name" value="LuxS/MPP-like metallohydrolase"/>
    <property type="match status" value="1"/>
</dbReference>
<accession>A0A2N7Q7J5</accession>
<dbReference type="Gene3D" id="3.30.830.10">
    <property type="entry name" value="Metalloenzyme, LuxS/M16 peptidase-like"/>
    <property type="match status" value="1"/>
</dbReference>
<evidence type="ECO:0000259" key="3">
    <source>
        <dbReference type="Pfam" id="PF00675"/>
    </source>
</evidence>